<accession>E4YK73</accession>
<organism evidence="1">
    <name type="scientific">Oikopleura dioica</name>
    <name type="common">Tunicate</name>
    <dbReference type="NCBI Taxonomy" id="34765"/>
    <lineage>
        <taxon>Eukaryota</taxon>
        <taxon>Metazoa</taxon>
        <taxon>Chordata</taxon>
        <taxon>Tunicata</taxon>
        <taxon>Appendicularia</taxon>
        <taxon>Copelata</taxon>
        <taxon>Oikopleuridae</taxon>
        <taxon>Oikopleura</taxon>
    </lineage>
</organism>
<proteinExistence type="predicted"/>
<gene>
    <name evidence="1" type="ORF">GSOID_T00028356001</name>
</gene>
<evidence type="ECO:0000313" key="1">
    <source>
        <dbReference type="EMBL" id="CBY35884.1"/>
    </source>
</evidence>
<protein>
    <submittedName>
        <fullName evidence="1">Uncharacterized protein</fullName>
    </submittedName>
</protein>
<sequence length="233" mass="26817">MTLMFLILFVQVNSCPYDSSQTDDPHDTNRITSFYDNESNTYFCEVADGYCFENSHWTPKNQSLNDHGYPCHERHCSVELYSVKGCAKKELSSDGYGHMCSGKYGEDLKRKDGSFLLKRDFEMTGIAHVPLSSSCDPICAGSDWDHENRNINKRRCLKRDICSFSRIFCCEEELCNSEKMKQELYYGKTFNQWQDELENSMVKMRTEVLLKASGSESITISSIIICFLLVLIN</sequence>
<dbReference type="EMBL" id="FN654692">
    <property type="protein sequence ID" value="CBY35884.1"/>
    <property type="molecule type" value="Genomic_DNA"/>
</dbReference>
<reference evidence="1" key="1">
    <citation type="journal article" date="2010" name="Science">
        <title>Plasticity of animal genome architecture unmasked by rapid evolution of a pelagic tunicate.</title>
        <authorList>
            <person name="Denoeud F."/>
            <person name="Henriet S."/>
            <person name="Mungpakdee S."/>
            <person name="Aury J.M."/>
            <person name="Da Silva C."/>
            <person name="Brinkmann H."/>
            <person name="Mikhaleva J."/>
            <person name="Olsen L.C."/>
            <person name="Jubin C."/>
            <person name="Canestro C."/>
            <person name="Bouquet J.M."/>
            <person name="Danks G."/>
            <person name="Poulain J."/>
            <person name="Campsteijn C."/>
            <person name="Adamski M."/>
            <person name="Cross I."/>
            <person name="Yadetie F."/>
            <person name="Muffato M."/>
            <person name="Louis A."/>
            <person name="Butcher S."/>
            <person name="Tsagkogeorga G."/>
            <person name="Konrad A."/>
            <person name="Singh S."/>
            <person name="Jensen M.F."/>
            <person name="Cong E.H."/>
            <person name="Eikeseth-Otteraa H."/>
            <person name="Noel B."/>
            <person name="Anthouard V."/>
            <person name="Porcel B.M."/>
            <person name="Kachouri-Lafond R."/>
            <person name="Nishino A."/>
            <person name="Ugolini M."/>
            <person name="Chourrout P."/>
            <person name="Nishida H."/>
            <person name="Aasland R."/>
            <person name="Huzurbazar S."/>
            <person name="Westhof E."/>
            <person name="Delsuc F."/>
            <person name="Lehrach H."/>
            <person name="Reinhardt R."/>
            <person name="Weissenbach J."/>
            <person name="Roy S.W."/>
            <person name="Artiguenave F."/>
            <person name="Postlethwait J.H."/>
            <person name="Manak J.R."/>
            <person name="Thompson E.M."/>
            <person name="Jaillon O."/>
            <person name="Du Pasquier L."/>
            <person name="Boudinot P."/>
            <person name="Liberles D.A."/>
            <person name="Volff J.N."/>
            <person name="Philippe H."/>
            <person name="Lenhard B."/>
            <person name="Roest Crollius H."/>
            <person name="Wincker P."/>
            <person name="Chourrout D."/>
        </authorList>
    </citation>
    <scope>NUCLEOTIDE SEQUENCE [LARGE SCALE GENOMIC DNA]</scope>
</reference>
<dbReference type="AlphaFoldDB" id="E4YK73"/>
<name>E4YK73_OIKDI</name>
<dbReference type="Proteomes" id="UP000011014">
    <property type="component" value="Unassembled WGS sequence"/>
</dbReference>